<keyword evidence="7" id="KW-0676">Redox-active center</keyword>
<feature type="active site" description="Cysteine sulfenic acid (-SOH) intermediate; for peroxidase activity" evidence="10">
    <location>
        <position position="53"/>
    </location>
</feature>
<dbReference type="EMBL" id="CP018221">
    <property type="protein sequence ID" value="API59005.1"/>
    <property type="molecule type" value="Genomic_DNA"/>
</dbReference>
<dbReference type="Gene3D" id="3.40.30.10">
    <property type="entry name" value="Glutaredoxin"/>
    <property type="match status" value="1"/>
</dbReference>
<evidence type="ECO:0000256" key="10">
    <source>
        <dbReference type="PIRSR" id="PIRSR000239-1"/>
    </source>
</evidence>
<dbReference type="GO" id="GO:0005829">
    <property type="term" value="C:cytosol"/>
    <property type="evidence" value="ECO:0007669"/>
    <property type="project" value="TreeGrafter"/>
</dbReference>
<sequence>MTVLTVGDKFPAITVPVQQGVSALPAGETLNLGDTGGKWKIVFYWPKDFTFICPTEIIGYGDLKSDFADRDAVLIGASTDTDFVHFAWRKSDERLANCDFPWIADNKKELADALGIIAKDAGVAYRATFIVDPHNVIQHVTVNGLDQGRNPQETLRVLDALQSDELCPCNWQQGEEVLKPAA</sequence>
<comment type="subunit">
    <text evidence="1">Homodimer; disulfide-linked, upon oxidation. 5 homodimers assemble to form a ring-like decamer.</text>
</comment>
<dbReference type="OrthoDB" id="9812811at2"/>
<dbReference type="InterPro" id="IPR036249">
    <property type="entry name" value="Thioredoxin-like_sf"/>
</dbReference>
<evidence type="ECO:0000256" key="9">
    <source>
        <dbReference type="ARBA" id="ARBA00047572"/>
    </source>
</evidence>
<evidence type="ECO:0000256" key="8">
    <source>
        <dbReference type="ARBA" id="ARBA00032077"/>
    </source>
</evidence>
<dbReference type="GO" id="GO:0033554">
    <property type="term" value="P:cellular response to stress"/>
    <property type="evidence" value="ECO:0007669"/>
    <property type="project" value="TreeGrafter"/>
</dbReference>
<dbReference type="GO" id="GO:0102039">
    <property type="term" value="F:NADH-dependent peroxiredoxin activity"/>
    <property type="evidence" value="ECO:0007669"/>
    <property type="project" value="UniProtKB-EC"/>
</dbReference>
<dbReference type="PANTHER" id="PTHR10681:SF121">
    <property type="entry name" value="ALKYL HYDROPEROXIDE REDUCTASE C"/>
    <property type="match status" value="1"/>
</dbReference>
<dbReference type="PIRSF" id="PIRSF000239">
    <property type="entry name" value="AHPC"/>
    <property type="match status" value="1"/>
</dbReference>
<dbReference type="Proteomes" id="UP000182063">
    <property type="component" value="Chromosome"/>
</dbReference>
<accession>A0A1L3ZTQ6</accession>
<evidence type="ECO:0000256" key="5">
    <source>
        <dbReference type="ARBA" id="ARBA00022862"/>
    </source>
</evidence>
<evidence type="ECO:0000313" key="12">
    <source>
        <dbReference type="EMBL" id="API59005.1"/>
    </source>
</evidence>
<keyword evidence="13" id="KW-1185">Reference proteome</keyword>
<evidence type="ECO:0000259" key="11">
    <source>
        <dbReference type="PROSITE" id="PS51352"/>
    </source>
</evidence>
<dbReference type="GO" id="GO:0008379">
    <property type="term" value="F:thioredoxin peroxidase activity"/>
    <property type="evidence" value="ECO:0007669"/>
    <property type="project" value="TreeGrafter"/>
</dbReference>
<dbReference type="SUPFAM" id="SSF52833">
    <property type="entry name" value="Thioredoxin-like"/>
    <property type="match status" value="1"/>
</dbReference>
<evidence type="ECO:0000256" key="4">
    <source>
        <dbReference type="ARBA" id="ARBA00022559"/>
    </source>
</evidence>
<comment type="catalytic activity">
    <reaction evidence="9">
        <text>a hydroperoxide + NADH + H(+) = an alcohol + NAD(+) + H2O</text>
        <dbReference type="Rhea" id="RHEA:62628"/>
        <dbReference type="ChEBI" id="CHEBI:15377"/>
        <dbReference type="ChEBI" id="CHEBI:15378"/>
        <dbReference type="ChEBI" id="CHEBI:30879"/>
        <dbReference type="ChEBI" id="CHEBI:35924"/>
        <dbReference type="ChEBI" id="CHEBI:57540"/>
        <dbReference type="ChEBI" id="CHEBI:57945"/>
        <dbReference type="EC" id="1.11.1.26"/>
    </reaction>
</comment>
<name>A0A1L3ZTQ6_9SPHN</name>
<keyword evidence="6" id="KW-0560">Oxidoreductase</keyword>
<reference evidence="13" key="1">
    <citation type="submission" date="2016-11" db="EMBL/GenBank/DDBJ databases">
        <title>Complete Genome Sequence of alachlor-degrading Sphingomonas sp. strain JJ-A5.</title>
        <authorList>
            <person name="Lee H."/>
            <person name="Ka J.-O."/>
        </authorList>
    </citation>
    <scope>NUCLEOTIDE SEQUENCE [LARGE SCALE GENOMIC DNA]</scope>
    <source>
        <strain evidence="13">JJ-A5</strain>
    </source>
</reference>
<dbReference type="STRING" id="1921510.BSL82_06515"/>
<dbReference type="KEGG" id="sphj:BSL82_06515"/>
<dbReference type="CDD" id="cd03015">
    <property type="entry name" value="PRX_Typ2cys"/>
    <property type="match status" value="1"/>
</dbReference>
<dbReference type="Pfam" id="PF00578">
    <property type="entry name" value="AhpC-TSA"/>
    <property type="match status" value="1"/>
</dbReference>
<keyword evidence="4" id="KW-0575">Peroxidase</keyword>
<protein>
    <recommendedName>
        <fullName evidence="3">Alkyl hydroperoxide reductase C</fullName>
        <ecNumber evidence="2">1.11.1.26</ecNumber>
    </recommendedName>
    <alternativeName>
        <fullName evidence="8">Peroxiredoxin</fullName>
    </alternativeName>
</protein>
<keyword evidence="5" id="KW-0049">Antioxidant</keyword>
<proteinExistence type="predicted"/>
<dbReference type="InterPro" id="IPR024706">
    <property type="entry name" value="Peroxiredoxin_AhpC-typ"/>
</dbReference>
<organism evidence="12 13">
    <name type="scientific">Tardibacter chloracetimidivorans</name>
    <dbReference type="NCBI Taxonomy" id="1921510"/>
    <lineage>
        <taxon>Bacteria</taxon>
        <taxon>Pseudomonadati</taxon>
        <taxon>Pseudomonadota</taxon>
        <taxon>Alphaproteobacteria</taxon>
        <taxon>Sphingomonadales</taxon>
        <taxon>Sphingomonadaceae</taxon>
        <taxon>Tardibacter</taxon>
    </lineage>
</organism>
<evidence type="ECO:0000256" key="2">
    <source>
        <dbReference type="ARBA" id="ARBA00013021"/>
    </source>
</evidence>
<dbReference type="GO" id="GO:0045454">
    <property type="term" value="P:cell redox homeostasis"/>
    <property type="evidence" value="ECO:0007669"/>
    <property type="project" value="TreeGrafter"/>
</dbReference>
<evidence type="ECO:0000313" key="13">
    <source>
        <dbReference type="Proteomes" id="UP000182063"/>
    </source>
</evidence>
<dbReference type="PROSITE" id="PS51352">
    <property type="entry name" value="THIOREDOXIN_2"/>
    <property type="match status" value="1"/>
</dbReference>
<dbReference type="InterPro" id="IPR050217">
    <property type="entry name" value="Peroxiredoxin"/>
</dbReference>
<dbReference type="GO" id="GO:0006979">
    <property type="term" value="P:response to oxidative stress"/>
    <property type="evidence" value="ECO:0007669"/>
    <property type="project" value="TreeGrafter"/>
</dbReference>
<dbReference type="InterPro" id="IPR013766">
    <property type="entry name" value="Thioredoxin_domain"/>
</dbReference>
<feature type="domain" description="Thioredoxin" evidence="11">
    <location>
        <begin position="4"/>
        <end position="163"/>
    </location>
</feature>
<dbReference type="EC" id="1.11.1.26" evidence="2"/>
<dbReference type="GO" id="GO:0042744">
    <property type="term" value="P:hydrogen peroxide catabolic process"/>
    <property type="evidence" value="ECO:0007669"/>
    <property type="project" value="TreeGrafter"/>
</dbReference>
<evidence type="ECO:0000256" key="1">
    <source>
        <dbReference type="ARBA" id="ARBA00011654"/>
    </source>
</evidence>
<gene>
    <name evidence="12" type="ORF">BSL82_06515</name>
</gene>
<evidence type="ECO:0000256" key="7">
    <source>
        <dbReference type="ARBA" id="ARBA00023284"/>
    </source>
</evidence>
<evidence type="ECO:0000256" key="3">
    <source>
        <dbReference type="ARBA" id="ARBA00017462"/>
    </source>
</evidence>
<dbReference type="PANTHER" id="PTHR10681">
    <property type="entry name" value="THIOREDOXIN PEROXIDASE"/>
    <property type="match status" value="1"/>
</dbReference>
<evidence type="ECO:0000256" key="6">
    <source>
        <dbReference type="ARBA" id="ARBA00023002"/>
    </source>
</evidence>
<dbReference type="AlphaFoldDB" id="A0A1L3ZTQ6"/>
<dbReference type="InterPro" id="IPR000866">
    <property type="entry name" value="AhpC/TSA"/>
</dbReference>